<gene>
    <name evidence="4" type="primary">amy</name>
</gene>
<dbReference type="GO" id="GO:0016798">
    <property type="term" value="F:hydrolase activity, acting on glycosyl bonds"/>
    <property type="evidence" value="ECO:0007669"/>
    <property type="project" value="UniProtKB-KW"/>
</dbReference>
<dbReference type="SMART" id="SM00642">
    <property type="entry name" value="Aamy"/>
    <property type="match status" value="1"/>
</dbReference>
<dbReference type="PANTHER" id="PTHR10357:SF199">
    <property type="entry name" value="ALPHA AMYLASE CATALYTIC REGION"/>
    <property type="match status" value="1"/>
</dbReference>
<evidence type="ECO:0007829" key="6">
    <source>
        <dbReference type="PDB" id="8JNX"/>
    </source>
</evidence>
<dbReference type="SUPFAM" id="SSF51445">
    <property type="entry name" value="(Trans)glycosidases"/>
    <property type="match status" value="1"/>
</dbReference>
<dbReference type="PANTHER" id="PTHR10357">
    <property type="entry name" value="ALPHA-AMYLASE FAMILY MEMBER"/>
    <property type="match status" value="1"/>
</dbReference>
<dbReference type="EMBL" id="KF451925">
    <property type="protein sequence ID" value="AGT54942.1"/>
    <property type="molecule type" value="Genomic_DNA"/>
</dbReference>
<dbReference type="SMR" id="A0A023I4U3"/>
<reference evidence="6" key="3">
    <citation type="journal article" date="2024" name="Int. J. Biol. Macromol.">
        <title>N-terminal domain truncation yielded a unique dimer of polysaccharide hydrolase with enhanced enzymatic activity, stability and calcium ion independence.</title>
        <authorList>
            <person name="Xiang"/>
            <person name="Hu X."/>
            <person name="Du C."/>
            <person name="Wu L."/>
            <person name="Lu Z."/>
            <person name="Zhou J."/>
            <person name="Zhang G."/>
        </authorList>
    </citation>
    <scope>X-RAY CRYSTALLOGRAPHY (3.20 ANGSTROMS) OF 224-883</scope>
</reference>
<dbReference type="Gene3D" id="3.20.20.80">
    <property type="entry name" value="Glycosidases"/>
    <property type="match status" value="1"/>
</dbReference>
<dbReference type="Pfam" id="PF00128">
    <property type="entry name" value="Alpha-amylase"/>
    <property type="match status" value="1"/>
</dbReference>
<keyword evidence="1" id="KW-0326">Glycosidase</keyword>
<feature type="domain" description="Glycosyl hydrolase family 13 catalytic" evidence="3">
    <location>
        <begin position="362"/>
        <end position="720"/>
    </location>
</feature>
<evidence type="ECO:0000313" key="4">
    <source>
        <dbReference type="EMBL" id="AGT54942.1"/>
    </source>
</evidence>
<evidence type="ECO:0000256" key="1">
    <source>
        <dbReference type="ARBA" id="ARBA00023295"/>
    </source>
</evidence>
<dbReference type="InterPro" id="IPR045857">
    <property type="entry name" value="O16G_dom_2"/>
</dbReference>
<keyword evidence="5 6" id="KW-0002">3D-structure</keyword>
<dbReference type="AlphaFoldDB" id="A0A023I4U3"/>
<proteinExistence type="evidence at protein level"/>
<dbReference type="PDB" id="8JNX">
    <property type="method" value="X-ray"/>
    <property type="resolution" value="3.20 A"/>
    <property type="chains" value="A=224-883"/>
</dbReference>
<dbReference type="InterPro" id="IPR013783">
    <property type="entry name" value="Ig-like_fold"/>
</dbReference>
<dbReference type="SUPFAM" id="SSF51011">
    <property type="entry name" value="Glycosyl hydrolase domain"/>
    <property type="match status" value="1"/>
</dbReference>
<dbReference type="InterPro" id="IPR013780">
    <property type="entry name" value="Glyco_hydro_b"/>
</dbReference>
<dbReference type="CDD" id="cd11338">
    <property type="entry name" value="AmyAc_CMD"/>
    <property type="match status" value="1"/>
</dbReference>
<dbReference type="Gene3D" id="2.60.40.1180">
    <property type="entry name" value="Golgi alpha-mannosidase II"/>
    <property type="match status" value="1"/>
</dbReference>
<name>A0A023I4U3_ALKPS</name>
<dbReference type="PDB" id="8JN0">
    <property type="method" value="X-ray"/>
    <property type="resolution" value="1.23 A"/>
    <property type="chains" value="A=34-122"/>
</dbReference>
<evidence type="ECO:0000256" key="2">
    <source>
        <dbReference type="SAM" id="SignalP"/>
    </source>
</evidence>
<feature type="signal peptide" evidence="2">
    <location>
        <begin position="1"/>
        <end position="23"/>
    </location>
</feature>
<evidence type="ECO:0007829" key="5">
    <source>
        <dbReference type="PDB" id="8JN0"/>
    </source>
</evidence>
<reference evidence="4" key="1">
    <citation type="journal article" date="2014" name="J. Ind. Microbiol. Biotechnol.">
        <title>Identification and characterization of a novel alkaline alpha-amylase Amy703 belonging to a new clade from Bacillus pseudofirmus.</title>
        <authorList>
            <person name="Lu Z."/>
            <person name="Tian C."/>
            <person name="Li A."/>
            <person name="Zhang G."/>
            <person name="Ma Y."/>
        </authorList>
    </citation>
    <scope>NUCLEOTIDE SEQUENCE</scope>
    <source>
        <strain evidence="4">703</strain>
    </source>
</reference>
<organism evidence="4">
    <name type="scientific">Alkalihalophilus pseudofirmus</name>
    <name type="common">Bacillus pseudofirmus</name>
    <dbReference type="NCBI Taxonomy" id="79885"/>
    <lineage>
        <taxon>Bacteria</taxon>
        <taxon>Bacillati</taxon>
        <taxon>Bacillota</taxon>
        <taxon>Bacilli</taxon>
        <taxon>Bacillales</taxon>
        <taxon>Bacillaceae</taxon>
        <taxon>Alkalihalophilus</taxon>
    </lineage>
</organism>
<dbReference type="InterPro" id="IPR017853">
    <property type="entry name" value="GH"/>
</dbReference>
<accession>A0A023I4U3</accession>
<dbReference type="Gene3D" id="2.60.40.10">
    <property type="entry name" value="Immunoglobulins"/>
    <property type="match status" value="1"/>
</dbReference>
<reference evidence="5" key="2">
    <citation type="submission" date="2023-06" db="PDB data bank">
        <title>Truncation of N-terminus domain of alkaline a-amylase to form a unique dimer leads to improved activity and stability and decreased calcium ion dependence.</title>
        <authorList>
            <person name="Xiang L."/>
            <person name="Zhang G."/>
            <person name="Zhou J."/>
        </authorList>
    </citation>
    <scope>X-RAY CRYSTALLOGRAPHY (1.23 ANGSTROMS) OF 34-122</scope>
</reference>
<dbReference type="GO" id="GO:0005975">
    <property type="term" value="P:carbohydrate metabolic process"/>
    <property type="evidence" value="ECO:0007669"/>
    <property type="project" value="InterPro"/>
</dbReference>
<protein>
    <submittedName>
        <fullName evidence="4">Alpha-amylase</fullName>
    </submittedName>
</protein>
<dbReference type="InterPro" id="IPR006047">
    <property type="entry name" value="GH13_cat_dom"/>
</dbReference>
<keyword evidence="1" id="KW-0378">Hydrolase</keyword>
<dbReference type="Gene3D" id="3.90.400.10">
    <property type="entry name" value="Oligo-1,6-glucosidase, Domain 2"/>
    <property type="match status" value="1"/>
</dbReference>
<feature type="chain" id="PRO_5038617158" evidence="2">
    <location>
        <begin position="24"/>
        <end position="891"/>
    </location>
</feature>
<keyword evidence="2" id="KW-0732">Signal</keyword>
<sequence>MKKSVVLIMVLSLLLSLFVQPFAQTNTAEAAGDQVYDKVVLRGESPLRWDGENHPLTFDESEGLWKSEPVTLSGGIQFEYKFVMDNEWLAGDNLRFQVPQTGDYVFYFDPSDQRKVDVRPVTEYDGSITLQLTVPEETPDWAVPTVATSNNSFNYSVTPLEREGETFTVTLNGQAGEELEYRYGLGDSKYRKVVEANRTATFTEEGTVVEDTVTEWTGLPVAKNVSHNFNHNPFIPSPNDDVEITVEVEHYGPIDEGGIYFTTDGSTPAGARGEASSGEFSPLEVVETKTENNLQRSTLKGVIPKQADSTPVKYVVDVWAADGEGSQYADTNSLTSAEATEFAYYVENYSSPDWAKDAVIYHIFVDRFFDGNPDNNFAVDPSLSLEEALKDWMGGDLEGVLAKLDYIEELGVDTIWLSPVFEGPYSHGYHPTDFMGVDPNFGTLEVLKELIDEAHDRDMKVIYDFVPNHTSSEHPFFQDALENGEDSPYYDWYTFYEDGTYETFYGIEELPQFNNDHPEACDYMLNEVVPFWLEELEFDGLRLDYAKGPSYSFWVDFRDKVKSIDPDMYVFGEVWDSREKISSCAGKLDGSLDFGFHDTFKGTFAFDGSMQSVVNYVEENEAEYHPEYIMTTFLDNHDLPRFLYEAGNNTDKLKLASFTQFMLPGSPVIYYGTEVGLSQSANHHEFNDWKDRWYREFMIWDEEEQDRELLTHYQDIIELRQNHSALRTGDFHAHSATRDALVFERSNEDERLIVAVNKGAEAVLAIDEELELENLVTGERMTGDELTVGANSFAVYQVVEEEKDIEHVALRGVHAQDIALSYDEAAGVWRSEGIHLKNKQKVTFEYVINGAESTRELTFTPDRGGKFEFVFNPVEPEQVTVLHPSDKRGQK</sequence>
<evidence type="ECO:0000259" key="3">
    <source>
        <dbReference type="SMART" id="SM00642"/>
    </source>
</evidence>